<evidence type="ECO:0000313" key="1">
    <source>
        <dbReference type="EMBL" id="PXV67561.1"/>
    </source>
</evidence>
<proteinExistence type="predicted"/>
<accession>A0A2V3PZJ8</accession>
<comment type="caution">
    <text evidence="1">The sequence shown here is derived from an EMBL/GenBank/DDBJ whole genome shotgun (WGS) entry which is preliminary data.</text>
</comment>
<name>A0A2V3PZJ8_9BACT</name>
<organism evidence="1 2">
    <name type="scientific">Dysgonomonas alginatilytica</name>
    <dbReference type="NCBI Taxonomy" id="1605892"/>
    <lineage>
        <taxon>Bacteria</taxon>
        <taxon>Pseudomonadati</taxon>
        <taxon>Bacteroidota</taxon>
        <taxon>Bacteroidia</taxon>
        <taxon>Bacteroidales</taxon>
        <taxon>Dysgonomonadaceae</taxon>
        <taxon>Dysgonomonas</taxon>
    </lineage>
</organism>
<dbReference type="AlphaFoldDB" id="A0A2V3PZJ8"/>
<evidence type="ECO:0000313" key="2">
    <source>
        <dbReference type="Proteomes" id="UP000247973"/>
    </source>
</evidence>
<gene>
    <name evidence="1" type="ORF">CLV62_103235</name>
</gene>
<sequence>MHEETKKSFLNKGKIFCSKNVPIGEGESYIN</sequence>
<keyword evidence="2" id="KW-1185">Reference proteome</keyword>
<protein>
    <submittedName>
        <fullName evidence="1">Uncharacterized protein</fullName>
    </submittedName>
</protein>
<dbReference type="EMBL" id="QICL01000003">
    <property type="protein sequence ID" value="PXV67561.1"/>
    <property type="molecule type" value="Genomic_DNA"/>
</dbReference>
<reference evidence="1 2" key="1">
    <citation type="submission" date="2018-03" db="EMBL/GenBank/DDBJ databases">
        <title>Genomic Encyclopedia of Archaeal and Bacterial Type Strains, Phase II (KMG-II): from individual species to whole genera.</title>
        <authorList>
            <person name="Goeker M."/>
        </authorList>
    </citation>
    <scope>NUCLEOTIDE SEQUENCE [LARGE SCALE GENOMIC DNA]</scope>
    <source>
        <strain evidence="1 2">DSM 100214</strain>
    </source>
</reference>
<dbReference type="Proteomes" id="UP000247973">
    <property type="component" value="Unassembled WGS sequence"/>
</dbReference>